<name>A0AAN9BIY2_9CAEN</name>
<dbReference type="AlphaFoldDB" id="A0AAN9BIY2"/>
<feature type="region of interest" description="Disordered" evidence="1">
    <location>
        <begin position="155"/>
        <end position="261"/>
    </location>
</feature>
<keyword evidence="2" id="KW-1133">Transmembrane helix</keyword>
<dbReference type="EMBL" id="JBAMIC010000007">
    <property type="protein sequence ID" value="KAK7106317.1"/>
    <property type="molecule type" value="Genomic_DNA"/>
</dbReference>
<evidence type="ECO:0000313" key="4">
    <source>
        <dbReference type="EMBL" id="KAK7106317.1"/>
    </source>
</evidence>
<gene>
    <name evidence="4" type="ORF">V1264_017583</name>
</gene>
<dbReference type="Proteomes" id="UP001374579">
    <property type="component" value="Unassembled WGS sequence"/>
</dbReference>
<evidence type="ECO:0000313" key="5">
    <source>
        <dbReference type="Proteomes" id="UP001374579"/>
    </source>
</evidence>
<sequence length="384" mass="42556">MARFTTTAKSRPQRKILLFALFILVTFAGASQNCAHFRFPFRIQHGEVSMAEHSTINLFFALDTSKCPQDVDKAYFIYVAQGTSKYSSGVDYCAVRLSDKDADCFSYKTQNCGCTKQTDGWKILFRKNVTRSDNGPWTWQTGDGLSKTIVFDIQSDTKKNNNPSESPAEEKGTRKKKKNPIAKAPLQVGRSSEETPPAVNDDNKGARKEDTHLLRNKEKALVIHDIDSSDKDNTRDSIPDTEISGKDNSDEAESSAKNDVNVVKDDDDAVTSSVTTGVVVGTLIAVSIVVVLVVVVMCRRRKEIKARRCPPAELPPPSPRVPDYAVVGRPRPEVPRESYVSVASVTSETYDVIPVACHSFENDTYLVPVVTHQTCKENLYEPLV</sequence>
<protein>
    <submittedName>
        <fullName evidence="4">Uncharacterized protein</fullName>
    </submittedName>
</protein>
<feature type="chain" id="PRO_5042982006" evidence="3">
    <location>
        <begin position="31"/>
        <end position="384"/>
    </location>
</feature>
<keyword evidence="2" id="KW-0812">Transmembrane</keyword>
<accession>A0AAN9BIY2</accession>
<reference evidence="4 5" key="1">
    <citation type="submission" date="2024-02" db="EMBL/GenBank/DDBJ databases">
        <title>Chromosome-scale genome assembly of the rough periwinkle Littorina saxatilis.</title>
        <authorList>
            <person name="De Jode A."/>
            <person name="Faria R."/>
            <person name="Formenti G."/>
            <person name="Sims Y."/>
            <person name="Smith T.P."/>
            <person name="Tracey A."/>
            <person name="Wood J.M.D."/>
            <person name="Zagrodzka Z.B."/>
            <person name="Johannesson K."/>
            <person name="Butlin R.K."/>
            <person name="Leder E.H."/>
        </authorList>
    </citation>
    <scope>NUCLEOTIDE SEQUENCE [LARGE SCALE GENOMIC DNA]</scope>
    <source>
        <strain evidence="4">Snail1</strain>
        <tissue evidence="4">Muscle</tissue>
    </source>
</reference>
<proteinExistence type="predicted"/>
<feature type="compositionally biased region" description="Basic and acidic residues" evidence="1">
    <location>
        <begin position="201"/>
        <end position="249"/>
    </location>
</feature>
<keyword evidence="3" id="KW-0732">Signal</keyword>
<evidence type="ECO:0000256" key="3">
    <source>
        <dbReference type="SAM" id="SignalP"/>
    </source>
</evidence>
<comment type="caution">
    <text evidence="4">The sequence shown here is derived from an EMBL/GenBank/DDBJ whole genome shotgun (WGS) entry which is preliminary data.</text>
</comment>
<organism evidence="4 5">
    <name type="scientific">Littorina saxatilis</name>
    <dbReference type="NCBI Taxonomy" id="31220"/>
    <lineage>
        <taxon>Eukaryota</taxon>
        <taxon>Metazoa</taxon>
        <taxon>Spiralia</taxon>
        <taxon>Lophotrochozoa</taxon>
        <taxon>Mollusca</taxon>
        <taxon>Gastropoda</taxon>
        <taxon>Caenogastropoda</taxon>
        <taxon>Littorinimorpha</taxon>
        <taxon>Littorinoidea</taxon>
        <taxon>Littorinidae</taxon>
        <taxon>Littorina</taxon>
    </lineage>
</organism>
<keyword evidence="2" id="KW-0472">Membrane</keyword>
<evidence type="ECO:0000256" key="1">
    <source>
        <dbReference type="SAM" id="MobiDB-lite"/>
    </source>
</evidence>
<keyword evidence="5" id="KW-1185">Reference proteome</keyword>
<feature type="transmembrane region" description="Helical" evidence="2">
    <location>
        <begin position="278"/>
        <end position="298"/>
    </location>
</feature>
<evidence type="ECO:0000256" key="2">
    <source>
        <dbReference type="SAM" id="Phobius"/>
    </source>
</evidence>
<feature type="signal peptide" evidence="3">
    <location>
        <begin position="1"/>
        <end position="30"/>
    </location>
</feature>